<gene>
    <name evidence="4" type="ORF">PENPOL_c006G08196</name>
</gene>
<dbReference type="EMBL" id="MDYM01000006">
    <property type="protein sequence ID" value="OQD65242.1"/>
    <property type="molecule type" value="Genomic_DNA"/>
</dbReference>
<dbReference type="AlphaFoldDB" id="A0A1V6NL43"/>
<dbReference type="SUPFAM" id="SSF52540">
    <property type="entry name" value="P-loop containing nucleoside triphosphate hydrolases"/>
    <property type="match status" value="1"/>
</dbReference>
<protein>
    <recommendedName>
        <fullName evidence="3">ABC transporter domain-containing protein</fullName>
    </recommendedName>
</protein>
<organism evidence="4 5">
    <name type="scientific">Penicillium polonicum</name>
    <dbReference type="NCBI Taxonomy" id="60169"/>
    <lineage>
        <taxon>Eukaryota</taxon>
        <taxon>Fungi</taxon>
        <taxon>Dikarya</taxon>
        <taxon>Ascomycota</taxon>
        <taxon>Pezizomycotina</taxon>
        <taxon>Eurotiomycetes</taxon>
        <taxon>Eurotiomycetidae</taxon>
        <taxon>Eurotiales</taxon>
        <taxon>Aspergillaceae</taxon>
        <taxon>Penicillium</taxon>
    </lineage>
</organism>
<dbReference type="Gene3D" id="3.40.50.300">
    <property type="entry name" value="P-loop containing nucleotide triphosphate hydrolases"/>
    <property type="match status" value="1"/>
</dbReference>
<reference evidence="5" key="1">
    <citation type="journal article" date="2017" name="Nat. Microbiol.">
        <title>Global analysis of biosynthetic gene clusters reveals vast potential of secondary metabolite production in Penicillium species.</title>
        <authorList>
            <person name="Nielsen J.C."/>
            <person name="Grijseels S."/>
            <person name="Prigent S."/>
            <person name="Ji B."/>
            <person name="Dainat J."/>
            <person name="Nielsen K.F."/>
            <person name="Frisvad J.C."/>
            <person name="Workman M."/>
            <person name="Nielsen J."/>
        </authorList>
    </citation>
    <scope>NUCLEOTIDE SEQUENCE [LARGE SCALE GENOMIC DNA]</scope>
    <source>
        <strain evidence="5">IBT 4502</strain>
    </source>
</reference>
<keyword evidence="5" id="KW-1185">Reference proteome</keyword>
<dbReference type="PANTHER" id="PTHR19241">
    <property type="entry name" value="ATP-BINDING CASSETTE TRANSPORTER"/>
    <property type="match status" value="1"/>
</dbReference>
<dbReference type="Pfam" id="PF00005">
    <property type="entry name" value="ABC_tran"/>
    <property type="match status" value="1"/>
</dbReference>
<dbReference type="GO" id="GO:0005524">
    <property type="term" value="F:ATP binding"/>
    <property type="evidence" value="ECO:0007669"/>
    <property type="project" value="InterPro"/>
</dbReference>
<dbReference type="STRING" id="60169.A0A1V6NL43"/>
<feature type="region of interest" description="Disordered" evidence="2">
    <location>
        <begin position="1"/>
        <end position="40"/>
    </location>
</feature>
<evidence type="ECO:0000259" key="3">
    <source>
        <dbReference type="Pfam" id="PF00005"/>
    </source>
</evidence>
<evidence type="ECO:0000313" key="5">
    <source>
        <dbReference type="Proteomes" id="UP000191408"/>
    </source>
</evidence>
<dbReference type="InterPro" id="IPR027417">
    <property type="entry name" value="P-loop_NTPase"/>
</dbReference>
<dbReference type="GO" id="GO:0016887">
    <property type="term" value="F:ATP hydrolysis activity"/>
    <property type="evidence" value="ECO:0007669"/>
    <property type="project" value="InterPro"/>
</dbReference>
<keyword evidence="1" id="KW-0813">Transport</keyword>
<proteinExistence type="predicted"/>
<accession>A0A1V6NL43</accession>
<comment type="caution">
    <text evidence="4">The sequence shown here is derived from an EMBL/GenBank/DDBJ whole genome shotgun (WGS) entry which is preliminary data.</text>
</comment>
<dbReference type="Proteomes" id="UP000191408">
    <property type="component" value="Unassembled WGS sequence"/>
</dbReference>
<sequence>MVDNYHPSLDEAKTPMQSDGDMQKSEAETEGPSLKSSQITALGGSIADSVRKFLEIRQATIPDDTGVVFDRISAVGSGTGSQDAPTVTSAAQSAFGLLSPLQNRERKQYSRPILSRFSGTINPGEMLLVLGKPGSGCTTFLKTLSGLWDEYKEIQGELTLGGHPLLDVMKQRPQDILFCEI</sequence>
<evidence type="ECO:0000313" key="4">
    <source>
        <dbReference type="EMBL" id="OQD65242.1"/>
    </source>
</evidence>
<evidence type="ECO:0000256" key="1">
    <source>
        <dbReference type="ARBA" id="ARBA00022448"/>
    </source>
</evidence>
<dbReference type="InterPro" id="IPR003439">
    <property type="entry name" value="ABC_transporter-like_ATP-bd"/>
</dbReference>
<name>A0A1V6NL43_PENPO</name>
<feature type="domain" description="ABC transporter" evidence="3">
    <location>
        <begin position="115"/>
        <end position="173"/>
    </location>
</feature>
<evidence type="ECO:0000256" key="2">
    <source>
        <dbReference type="SAM" id="MobiDB-lite"/>
    </source>
</evidence>